<organism evidence="2 3">
    <name type="scientific">Gluconobacter potus</name>
    <dbReference type="NCBI Taxonomy" id="2724927"/>
    <lineage>
        <taxon>Bacteria</taxon>
        <taxon>Pseudomonadati</taxon>
        <taxon>Pseudomonadota</taxon>
        <taxon>Alphaproteobacteria</taxon>
        <taxon>Acetobacterales</taxon>
        <taxon>Acetobacteraceae</taxon>
        <taxon>Gluconobacter</taxon>
    </lineage>
</organism>
<reference evidence="2" key="1">
    <citation type="submission" date="2020-04" db="EMBL/GenBank/DDBJ databases">
        <authorList>
            <person name="Sombolestani A."/>
        </authorList>
    </citation>
    <scope>NUCLEOTIDE SEQUENCE</scope>
    <source>
        <strain evidence="2">R-71646</strain>
    </source>
</reference>
<dbReference type="RefSeq" id="WP_194265614.1">
    <property type="nucleotide sequence ID" value="NZ_JABCQF010000018.1"/>
</dbReference>
<reference evidence="2" key="2">
    <citation type="submission" date="2020-11" db="EMBL/GenBank/DDBJ databases">
        <title>Description of novel Gluconobacter species.</title>
        <authorList>
            <person name="Cleenwerck I."/>
            <person name="Cnockaert M."/>
            <person name="Borremans W."/>
            <person name="Wieme A.D."/>
            <person name="De Vuyst L."/>
            <person name="Vandamme P."/>
        </authorList>
    </citation>
    <scope>NUCLEOTIDE SEQUENCE</scope>
    <source>
        <strain evidence="2">R-71646</strain>
    </source>
</reference>
<evidence type="ECO:0000313" key="3">
    <source>
        <dbReference type="Proteomes" id="UP000644588"/>
    </source>
</evidence>
<gene>
    <name evidence="2" type="ORF">HKD31_14695</name>
</gene>
<dbReference type="Pfam" id="PF18850">
    <property type="entry name" value="LPD30"/>
    <property type="match status" value="1"/>
</dbReference>
<evidence type="ECO:0000313" key="2">
    <source>
        <dbReference type="EMBL" id="MBF0883966.1"/>
    </source>
</evidence>
<protein>
    <recommendedName>
        <fullName evidence="1">Large polyvalent protein associated domain-containing protein</fullName>
    </recommendedName>
</protein>
<evidence type="ECO:0000259" key="1">
    <source>
        <dbReference type="Pfam" id="PF18850"/>
    </source>
</evidence>
<sequence>MSEHPTVTVDTRVSTILYNRGRGVVSAVHGTPRPETIRRLAGGFIAAGGSASFDIVFACGSISKRLPIHHHEEGIRIRIPHRMA</sequence>
<dbReference type="InterPro" id="IPR040631">
    <property type="entry name" value="LPD30"/>
</dbReference>
<comment type="caution">
    <text evidence="2">The sequence shown here is derived from an EMBL/GenBank/DDBJ whole genome shotgun (WGS) entry which is preliminary data.</text>
</comment>
<dbReference type="EMBL" id="JABCQF010000018">
    <property type="protein sequence ID" value="MBF0883966.1"/>
    <property type="molecule type" value="Genomic_DNA"/>
</dbReference>
<proteinExistence type="predicted"/>
<name>A0ABR9YQ94_9PROT</name>
<keyword evidence="3" id="KW-1185">Reference proteome</keyword>
<accession>A0ABR9YQ94</accession>
<dbReference type="Proteomes" id="UP000644588">
    <property type="component" value="Unassembled WGS sequence"/>
</dbReference>
<feature type="domain" description="Large polyvalent protein associated" evidence="1">
    <location>
        <begin position="7"/>
        <end position="67"/>
    </location>
</feature>